<protein>
    <submittedName>
        <fullName evidence="1">Uncharacterized protein</fullName>
    </submittedName>
</protein>
<keyword evidence="2" id="KW-1185">Reference proteome</keyword>
<dbReference type="AlphaFoldDB" id="A0AAD9ECP6"/>
<dbReference type="Proteomes" id="UP001243330">
    <property type="component" value="Unassembled WGS sequence"/>
</dbReference>
<name>A0AAD9ECP6_9PEZI</name>
<proteinExistence type="predicted"/>
<sequence length="230" mass="25289">MTGVEQEERTPENPSIGRKKVRLWAVLALFTSCRFWHGCSDVSREATSTASWRRGLRCISCEGCAGTISGPALFDVVPNVQLRAIRQLSVKPSWRRSEGRGAAVPLFTSSLGSAQSFYPKERTVIDGASDEMRGVVPLACCCFWVRQDADPCPLVANRGRQETVQDRLILSSSRRSCHCQSTMASRQRGEFLARHSGNTTAESPAVNKRRWLSTGTSCPPLVSMAIKPAE</sequence>
<organism evidence="1 2">
    <name type="scientific">Colletotrichum chrysophilum</name>
    <dbReference type="NCBI Taxonomy" id="1836956"/>
    <lineage>
        <taxon>Eukaryota</taxon>
        <taxon>Fungi</taxon>
        <taxon>Dikarya</taxon>
        <taxon>Ascomycota</taxon>
        <taxon>Pezizomycotina</taxon>
        <taxon>Sordariomycetes</taxon>
        <taxon>Hypocreomycetidae</taxon>
        <taxon>Glomerellales</taxon>
        <taxon>Glomerellaceae</taxon>
        <taxon>Colletotrichum</taxon>
        <taxon>Colletotrichum gloeosporioides species complex</taxon>
    </lineage>
</organism>
<reference evidence="1" key="1">
    <citation type="submission" date="2023-01" db="EMBL/GenBank/DDBJ databases">
        <title>Colletotrichum chrysophilum M932 genome sequence.</title>
        <authorList>
            <person name="Baroncelli R."/>
        </authorList>
    </citation>
    <scope>NUCLEOTIDE SEQUENCE</scope>
    <source>
        <strain evidence="1">M932</strain>
    </source>
</reference>
<evidence type="ECO:0000313" key="1">
    <source>
        <dbReference type="EMBL" id="KAK1842882.1"/>
    </source>
</evidence>
<evidence type="ECO:0000313" key="2">
    <source>
        <dbReference type="Proteomes" id="UP001243330"/>
    </source>
</evidence>
<gene>
    <name evidence="1" type="ORF">CCHR01_14486</name>
</gene>
<comment type="caution">
    <text evidence="1">The sequence shown here is derived from an EMBL/GenBank/DDBJ whole genome shotgun (WGS) entry which is preliminary data.</text>
</comment>
<accession>A0AAD9ECP6</accession>
<dbReference type="EMBL" id="JAQOWY010000389">
    <property type="protein sequence ID" value="KAK1842882.1"/>
    <property type="molecule type" value="Genomic_DNA"/>
</dbReference>